<reference evidence="1" key="1">
    <citation type="submission" date="2018-11" db="EMBL/GenBank/DDBJ databases">
        <authorList>
            <consortium name="Pathogen Informatics"/>
        </authorList>
    </citation>
    <scope>NUCLEOTIDE SEQUENCE</scope>
</reference>
<dbReference type="Proteomes" id="UP000784294">
    <property type="component" value="Unassembled WGS sequence"/>
</dbReference>
<gene>
    <name evidence="1" type="ORF">PXEA_LOCUS28140</name>
</gene>
<protein>
    <submittedName>
        <fullName evidence="1">Uncharacterized protein</fullName>
    </submittedName>
</protein>
<dbReference type="AlphaFoldDB" id="A0A3S5CT61"/>
<evidence type="ECO:0000313" key="1">
    <source>
        <dbReference type="EMBL" id="VEL34700.1"/>
    </source>
</evidence>
<evidence type="ECO:0000313" key="2">
    <source>
        <dbReference type="Proteomes" id="UP000784294"/>
    </source>
</evidence>
<sequence length="69" mass="7588">MRMRQGRVCPRAYGSDAGQTRKVRLDRLVVESSCHIDSKSTSGVAVQMELMVQSTVGSGQTRQWGNMAT</sequence>
<name>A0A3S5CT61_9PLAT</name>
<comment type="caution">
    <text evidence="1">The sequence shown here is derived from an EMBL/GenBank/DDBJ whole genome shotgun (WGS) entry which is preliminary data.</text>
</comment>
<accession>A0A3S5CT61</accession>
<dbReference type="EMBL" id="CAAALY010248207">
    <property type="protein sequence ID" value="VEL34700.1"/>
    <property type="molecule type" value="Genomic_DNA"/>
</dbReference>
<proteinExistence type="predicted"/>
<organism evidence="1 2">
    <name type="scientific">Protopolystoma xenopodis</name>
    <dbReference type="NCBI Taxonomy" id="117903"/>
    <lineage>
        <taxon>Eukaryota</taxon>
        <taxon>Metazoa</taxon>
        <taxon>Spiralia</taxon>
        <taxon>Lophotrochozoa</taxon>
        <taxon>Platyhelminthes</taxon>
        <taxon>Monogenea</taxon>
        <taxon>Polyopisthocotylea</taxon>
        <taxon>Polystomatidea</taxon>
        <taxon>Polystomatidae</taxon>
        <taxon>Protopolystoma</taxon>
    </lineage>
</organism>
<keyword evidence="2" id="KW-1185">Reference proteome</keyword>